<accession>A0ABP7BGT0</accession>
<evidence type="ECO:0000256" key="1">
    <source>
        <dbReference type="SAM" id="Phobius"/>
    </source>
</evidence>
<feature type="transmembrane region" description="Helical" evidence="1">
    <location>
        <begin position="206"/>
        <end position="229"/>
    </location>
</feature>
<organism evidence="3 4">
    <name type="scientific">Microbacterium marinilacus</name>
    <dbReference type="NCBI Taxonomy" id="415209"/>
    <lineage>
        <taxon>Bacteria</taxon>
        <taxon>Bacillati</taxon>
        <taxon>Actinomycetota</taxon>
        <taxon>Actinomycetes</taxon>
        <taxon>Micrococcales</taxon>
        <taxon>Microbacteriaceae</taxon>
        <taxon>Microbacterium</taxon>
    </lineage>
</organism>
<keyword evidence="4" id="KW-1185">Reference proteome</keyword>
<name>A0ABP7BGT0_9MICO</name>
<dbReference type="Proteomes" id="UP001410795">
    <property type="component" value="Unassembled WGS sequence"/>
</dbReference>
<evidence type="ECO:0000313" key="3">
    <source>
        <dbReference type="EMBL" id="GAA3658735.1"/>
    </source>
</evidence>
<dbReference type="EMBL" id="BAAAYV010000009">
    <property type="protein sequence ID" value="GAA3658735.1"/>
    <property type="molecule type" value="Genomic_DNA"/>
</dbReference>
<dbReference type="PANTHER" id="PTHR36834">
    <property type="entry name" value="MEMBRANE PROTEIN-RELATED"/>
    <property type="match status" value="1"/>
</dbReference>
<feature type="domain" description="VanZ-like" evidence="2">
    <location>
        <begin position="52"/>
        <end position="185"/>
    </location>
</feature>
<sequence length="343" mass="36496">MVGVGDKMYPAVIAVLAGIAIAVLLFVPFVAGEYRSRGRLPLRRLLLWLGSLVYAMALWTYTLLPLPDPADIRCVAPQLVPGQFVLDILTYDVSSAGALLRNPAVQQVVLNVALFAPMGFLLRALWNRGVVVATSAAFATSLLIEVTQLTGIFGLYGCAYRLFDVDDLLANTVGGLLGALIARLLIRPHGERAVALPDTVTAGRRLLVMLSDAITVLLLGGAAGVGARMAQLWLPGVPDVLRDESVADAAAFAVPFLAVGVVALVTGRTIGDHAVRVAYEPRHSRPVDGMLRYLAGIGGFQLLGLLGGLDGLFALVSLILVFTTRDRRGLPGLLLRRTIHPVR</sequence>
<keyword evidence="1" id="KW-1133">Transmembrane helix</keyword>
<dbReference type="InterPro" id="IPR006976">
    <property type="entry name" value="VanZ-like"/>
</dbReference>
<keyword evidence="1" id="KW-0472">Membrane</keyword>
<reference evidence="4" key="1">
    <citation type="journal article" date="2019" name="Int. J. Syst. Evol. Microbiol.">
        <title>The Global Catalogue of Microorganisms (GCM) 10K type strain sequencing project: providing services to taxonomists for standard genome sequencing and annotation.</title>
        <authorList>
            <consortium name="The Broad Institute Genomics Platform"/>
            <consortium name="The Broad Institute Genome Sequencing Center for Infectious Disease"/>
            <person name="Wu L."/>
            <person name="Ma J."/>
        </authorList>
    </citation>
    <scope>NUCLEOTIDE SEQUENCE [LARGE SCALE GENOMIC DNA]</scope>
    <source>
        <strain evidence="4">JCM 16546</strain>
    </source>
</reference>
<evidence type="ECO:0000313" key="4">
    <source>
        <dbReference type="Proteomes" id="UP001410795"/>
    </source>
</evidence>
<feature type="transmembrane region" description="Helical" evidence="1">
    <location>
        <begin position="129"/>
        <end position="156"/>
    </location>
</feature>
<feature type="transmembrane region" description="Helical" evidence="1">
    <location>
        <begin position="168"/>
        <end position="186"/>
    </location>
</feature>
<feature type="transmembrane region" description="Helical" evidence="1">
    <location>
        <begin position="291"/>
        <end position="322"/>
    </location>
</feature>
<dbReference type="Pfam" id="PF04892">
    <property type="entry name" value="VanZ"/>
    <property type="match status" value="1"/>
</dbReference>
<dbReference type="InterPro" id="IPR053150">
    <property type="entry name" value="Teicoplanin_resist-assoc"/>
</dbReference>
<feature type="transmembrane region" description="Helical" evidence="1">
    <location>
        <begin position="45"/>
        <end position="64"/>
    </location>
</feature>
<evidence type="ECO:0000259" key="2">
    <source>
        <dbReference type="Pfam" id="PF04892"/>
    </source>
</evidence>
<feature type="transmembrane region" description="Helical" evidence="1">
    <location>
        <begin position="104"/>
        <end position="122"/>
    </location>
</feature>
<protein>
    <recommendedName>
        <fullName evidence="2">VanZ-like domain-containing protein</fullName>
    </recommendedName>
</protein>
<dbReference type="PANTHER" id="PTHR36834:SF1">
    <property type="entry name" value="INTEGRAL MEMBRANE PROTEIN"/>
    <property type="match status" value="1"/>
</dbReference>
<feature type="transmembrane region" description="Helical" evidence="1">
    <location>
        <begin position="12"/>
        <end position="33"/>
    </location>
</feature>
<comment type="caution">
    <text evidence="3">The sequence shown here is derived from an EMBL/GenBank/DDBJ whole genome shotgun (WGS) entry which is preliminary data.</text>
</comment>
<gene>
    <name evidence="3" type="ORF">GCM10022202_19130</name>
</gene>
<keyword evidence="1" id="KW-0812">Transmembrane</keyword>
<proteinExistence type="predicted"/>
<feature type="transmembrane region" description="Helical" evidence="1">
    <location>
        <begin position="249"/>
        <end position="270"/>
    </location>
</feature>